<keyword evidence="1" id="KW-0808">Transferase</keyword>
<reference evidence="2" key="1">
    <citation type="submission" date="2016-10" db="EMBL/GenBank/DDBJ databases">
        <authorList>
            <person name="Varghese N."/>
            <person name="Submissions S."/>
        </authorList>
    </citation>
    <scope>NUCLEOTIDE SEQUENCE [LARGE SCALE GENOMIC DNA]</scope>
    <source>
        <strain evidence="2">DSM 16858</strain>
    </source>
</reference>
<keyword evidence="2" id="KW-1185">Reference proteome</keyword>
<evidence type="ECO:0000313" key="2">
    <source>
        <dbReference type="Proteomes" id="UP000199181"/>
    </source>
</evidence>
<protein>
    <submittedName>
        <fullName evidence="1">Glycosyltransferase involved in cell wall bisynthesis</fullName>
    </submittedName>
</protein>
<sequence>MAMPNPSAAPVSWHLLTGEYPPQPGGVSDYTRLVAHALARAGERVHVWAPGAREERTEEGVQVHREPGLFTPLGLARLTWALERMPRPRRLLLQYVPHAFGMKAMNVPFCAWFAARRHDERWVFFHEVVYPWSPQAPLRHQVLAGTTRVMAQMVAGSATRTFVSIPAWKAYLPEEVRARAEWRPVPSTLSTVASPEAVSRLRAELGPGPWLGHFGTYGKATAEPLERVLVPLLHAGPERRALLLGRGSRAYAAGLEQRHPELAGRVVFRDALSPEEVAVCLKASDVLVQPYPDGVSARRTTAMAGLALGVPLVTNTGHLTEPVWRGLGALALAEGTEAAPFLALTERLLSHPQERAALGARAEEVYRERFSLERTVDALLSPAPTEGPARP</sequence>
<name>A0A1I0KNE7_9BACT</name>
<dbReference type="EMBL" id="FOIJ01000012">
    <property type="protein sequence ID" value="SEU26745.1"/>
    <property type="molecule type" value="Genomic_DNA"/>
</dbReference>
<dbReference type="GO" id="GO:0016740">
    <property type="term" value="F:transferase activity"/>
    <property type="evidence" value="ECO:0007669"/>
    <property type="project" value="UniProtKB-KW"/>
</dbReference>
<proteinExistence type="predicted"/>
<dbReference type="RefSeq" id="WP_342742539.1">
    <property type="nucleotide sequence ID" value="NZ_FOIJ01000012.1"/>
</dbReference>
<dbReference type="AlphaFoldDB" id="A0A1I0KNE7"/>
<accession>A0A1I0KNE7</accession>
<gene>
    <name evidence="1" type="ORF">SAMN05443639_112148</name>
</gene>
<dbReference type="Gene3D" id="3.40.50.2000">
    <property type="entry name" value="Glycogen Phosphorylase B"/>
    <property type="match status" value="2"/>
</dbReference>
<dbReference type="Proteomes" id="UP000199181">
    <property type="component" value="Unassembled WGS sequence"/>
</dbReference>
<evidence type="ECO:0000313" key="1">
    <source>
        <dbReference type="EMBL" id="SEU26745.1"/>
    </source>
</evidence>
<dbReference type="SUPFAM" id="SSF53756">
    <property type="entry name" value="UDP-Glycosyltransferase/glycogen phosphorylase"/>
    <property type="match status" value="1"/>
</dbReference>
<dbReference type="CDD" id="cd03801">
    <property type="entry name" value="GT4_PimA-like"/>
    <property type="match status" value="1"/>
</dbReference>
<organism evidence="1 2">
    <name type="scientific">Stigmatella erecta</name>
    <dbReference type="NCBI Taxonomy" id="83460"/>
    <lineage>
        <taxon>Bacteria</taxon>
        <taxon>Pseudomonadati</taxon>
        <taxon>Myxococcota</taxon>
        <taxon>Myxococcia</taxon>
        <taxon>Myxococcales</taxon>
        <taxon>Cystobacterineae</taxon>
        <taxon>Archangiaceae</taxon>
        <taxon>Stigmatella</taxon>
    </lineage>
</organism>